<dbReference type="Proteomes" id="UP000305067">
    <property type="component" value="Unassembled WGS sequence"/>
</dbReference>
<keyword evidence="1" id="KW-0812">Transmembrane</keyword>
<accession>A0A5C3R4B4</accession>
<sequence>MVEDISIAKASFVSLWIQALLYGAYTILYLTCVYILLCLKIMRSGVRMKMTMIFLASALHFLATAHTGITLSRARASHQR</sequence>
<organism evidence="2 3">
    <name type="scientific">Pterulicium gracile</name>
    <dbReference type="NCBI Taxonomy" id="1884261"/>
    <lineage>
        <taxon>Eukaryota</taxon>
        <taxon>Fungi</taxon>
        <taxon>Dikarya</taxon>
        <taxon>Basidiomycota</taxon>
        <taxon>Agaricomycotina</taxon>
        <taxon>Agaricomycetes</taxon>
        <taxon>Agaricomycetidae</taxon>
        <taxon>Agaricales</taxon>
        <taxon>Pleurotineae</taxon>
        <taxon>Pterulaceae</taxon>
        <taxon>Pterulicium</taxon>
    </lineage>
</organism>
<evidence type="ECO:0000256" key="1">
    <source>
        <dbReference type="SAM" id="Phobius"/>
    </source>
</evidence>
<keyword evidence="1" id="KW-0472">Membrane</keyword>
<gene>
    <name evidence="2" type="ORF">BDV98DRAFT_588291</name>
</gene>
<keyword evidence="3" id="KW-1185">Reference proteome</keyword>
<feature type="transmembrane region" description="Helical" evidence="1">
    <location>
        <begin position="20"/>
        <end position="39"/>
    </location>
</feature>
<evidence type="ECO:0000313" key="2">
    <source>
        <dbReference type="EMBL" id="TFL07841.1"/>
    </source>
</evidence>
<reference evidence="2 3" key="1">
    <citation type="journal article" date="2019" name="Nat. Ecol. Evol.">
        <title>Megaphylogeny resolves global patterns of mushroom evolution.</title>
        <authorList>
            <person name="Varga T."/>
            <person name="Krizsan K."/>
            <person name="Foldi C."/>
            <person name="Dima B."/>
            <person name="Sanchez-Garcia M."/>
            <person name="Sanchez-Ramirez S."/>
            <person name="Szollosi G.J."/>
            <person name="Szarkandi J.G."/>
            <person name="Papp V."/>
            <person name="Albert L."/>
            <person name="Andreopoulos W."/>
            <person name="Angelini C."/>
            <person name="Antonin V."/>
            <person name="Barry K.W."/>
            <person name="Bougher N.L."/>
            <person name="Buchanan P."/>
            <person name="Buyck B."/>
            <person name="Bense V."/>
            <person name="Catcheside P."/>
            <person name="Chovatia M."/>
            <person name="Cooper J."/>
            <person name="Damon W."/>
            <person name="Desjardin D."/>
            <person name="Finy P."/>
            <person name="Geml J."/>
            <person name="Haridas S."/>
            <person name="Hughes K."/>
            <person name="Justo A."/>
            <person name="Karasinski D."/>
            <person name="Kautmanova I."/>
            <person name="Kiss B."/>
            <person name="Kocsube S."/>
            <person name="Kotiranta H."/>
            <person name="LaButti K.M."/>
            <person name="Lechner B.E."/>
            <person name="Liimatainen K."/>
            <person name="Lipzen A."/>
            <person name="Lukacs Z."/>
            <person name="Mihaltcheva S."/>
            <person name="Morgado L.N."/>
            <person name="Niskanen T."/>
            <person name="Noordeloos M.E."/>
            <person name="Ohm R.A."/>
            <person name="Ortiz-Santana B."/>
            <person name="Ovrebo C."/>
            <person name="Racz N."/>
            <person name="Riley R."/>
            <person name="Savchenko A."/>
            <person name="Shiryaev A."/>
            <person name="Soop K."/>
            <person name="Spirin V."/>
            <person name="Szebenyi C."/>
            <person name="Tomsovsky M."/>
            <person name="Tulloss R.E."/>
            <person name="Uehling J."/>
            <person name="Grigoriev I.V."/>
            <person name="Vagvolgyi C."/>
            <person name="Papp T."/>
            <person name="Martin F.M."/>
            <person name="Miettinen O."/>
            <person name="Hibbett D.S."/>
            <person name="Nagy L.G."/>
        </authorList>
    </citation>
    <scope>NUCLEOTIDE SEQUENCE [LARGE SCALE GENOMIC DNA]</scope>
    <source>
        <strain evidence="2 3">CBS 309.79</strain>
    </source>
</reference>
<keyword evidence="1" id="KW-1133">Transmembrane helix</keyword>
<feature type="transmembrane region" description="Helical" evidence="1">
    <location>
        <begin position="51"/>
        <end position="71"/>
    </location>
</feature>
<dbReference type="AlphaFoldDB" id="A0A5C3R4B4"/>
<dbReference type="OrthoDB" id="2756618at2759"/>
<protein>
    <submittedName>
        <fullName evidence="2">Uncharacterized protein</fullName>
    </submittedName>
</protein>
<proteinExistence type="predicted"/>
<name>A0A5C3R4B4_9AGAR</name>
<evidence type="ECO:0000313" key="3">
    <source>
        <dbReference type="Proteomes" id="UP000305067"/>
    </source>
</evidence>
<dbReference type="EMBL" id="ML178814">
    <property type="protein sequence ID" value="TFL07841.1"/>
    <property type="molecule type" value="Genomic_DNA"/>
</dbReference>